<dbReference type="AlphaFoldDB" id="U5FG43"/>
<name>U5FG43_POPTR</name>
<keyword evidence="5" id="KW-0326">Glycosidase</keyword>
<keyword evidence="4" id="KW-0378">Hydrolase</keyword>
<dbReference type="EMBL" id="CM009308">
    <property type="protein sequence ID" value="PNS90910.1"/>
    <property type="molecule type" value="Genomic_DNA"/>
</dbReference>
<evidence type="ECO:0000256" key="3">
    <source>
        <dbReference type="ARBA" id="ARBA00012706"/>
    </source>
</evidence>
<dbReference type="Gene3D" id="3.20.20.80">
    <property type="entry name" value="Glycosidases"/>
    <property type="match status" value="2"/>
</dbReference>
<dbReference type="PANTHER" id="PTHR31451">
    <property type="match status" value="1"/>
</dbReference>
<reference evidence="7 8" key="1">
    <citation type="journal article" date="2006" name="Science">
        <title>The genome of black cottonwood, Populus trichocarpa (Torr. &amp; Gray).</title>
        <authorList>
            <person name="Tuskan G.A."/>
            <person name="Difazio S."/>
            <person name="Jansson S."/>
            <person name="Bohlmann J."/>
            <person name="Grigoriev I."/>
            <person name="Hellsten U."/>
            <person name="Putnam N."/>
            <person name="Ralph S."/>
            <person name="Rombauts S."/>
            <person name="Salamov A."/>
            <person name="Schein J."/>
            <person name="Sterck L."/>
            <person name="Aerts A."/>
            <person name="Bhalerao R.R."/>
            <person name="Bhalerao R.P."/>
            <person name="Blaudez D."/>
            <person name="Boerjan W."/>
            <person name="Brun A."/>
            <person name="Brunner A."/>
            <person name="Busov V."/>
            <person name="Campbell M."/>
            <person name="Carlson J."/>
            <person name="Chalot M."/>
            <person name="Chapman J."/>
            <person name="Chen G.L."/>
            <person name="Cooper D."/>
            <person name="Coutinho P.M."/>
            <person name="Couturier J."/>
            <person name="Covert S."/>
            <person name="Cronk Q."/>
            <person name="Cunningham R."/>
            <person name="Davis J."/>
            <person name="Degroeve S."/>
            <person name="Dejardin A."/>
            <person name="Depamphilis C."/>
            <person name="Detter J."/>
            <person name="Dirks B."/>
            <person name="Dubchak I."/>
            <person name="Duplessis S."/>
            <person name="Ehlting J."/>
            <person name="Ellis B."/>
            <person name="Gendler K."/>
            <person name="Goodstein D."/>
            <person name="Gribskov M."/>
            <person name="Grimwood J."/>
            <person name="Groover A."/>
            <person name="Gunter L."/>
            <person name="Hamberger B."/>
            <person name="Heinze B."/>
            <person name="Helariutta Y."/>
            <person name="Henrissat B."/>
            <person name="Holligan D."/>
            <person name="Holt R."/>
            <person name="Huang W."/>
            <person name="Islam-Faridi N."/>
            <person name="Jones S."/>
            <person name="Jones-Rhoades M."/>
            <person name="Jorgensen R."/>
            <person name="Joshi C."/>
            <person name="Kangasjarvi J."/>
            <person name="Karlsson J."/>
            <person name="Kelleher C."/>
            <person name="Kirkpatrick R."/>
            <person name="Kirst M."/>
            <person name="Kohler A."/>
            <person name="Kalluri U."/>
            <person name="Larimer F."/>
            <person name="Leebens-Mack J."/>
            <person name="Leple J.C."/>
            <person name="Locascio P."/>
            <person name="Lou Y."/>
            <person name="Lucas S."/>
            <person name="Martin F."/>
            <person name="Montanini B."/>
            <person name="Napoli C."/>
            <person name="Nelson D.R."/>
            <person name="Nelson C."/>
            <person name="Nieminen K."/>
            <person name="Nilsson O."/>
            <person name="Pereda V."/>
            <person name="Peter G."/>
            <person name="Philippe R."/>
            <person name="Pilate G."/>
            <person name="Poliakov A."/>
            <person name="Razumovskaya J."/>
            <person name="Richardson P."/>
            <person name="Rinaldi C."/>
            <person name="Ritland K."/>
            <person name="Rouze P."/>
            <person name="Ryaboy D."/>
            <person name="Schmutz J."/>
            <person name="Schrader J."/>
            <person name="Segerman B."/>
            <person name="Shin H."/>
            <person name="Siddiqui A."/>
            <person name="Sterky F."/>
            <person name="Terry A."/>
            <person name="Tsai C.J."/>
            <person name="Uberbacher E."/>
            <person name="Unneberg P."/>
            <person name="Vahala J."/>
            <person name="Wall K."/>
            <person name="Wessler S."/>
            <person name="Yang G."/>
            <person name="Yin T."/>
            <person name="Douglas C."/>
            <person name="Marra M."/>
            <person name="Sandberg G."/>
            <person name="Van de Peer Y."/>
            <person name="Rokhsar D."/>
        </authorList>
    </citation>
    <scope>NUCLEOTIDE SEQUENCE [LARGE SCALE GENOMIC DNA]</scope>
    <source>
        <strain evidence="8">cv. Nisqually</strain>
    </source>
</reference>
<dbReference type="Pfam" id="PF26410">
    <property type="entry name" value="GH5_mannosidase"/>
    <property type="match status" value="1"/>
</dbReference>
<dbReference type="HOGENOM" id="CLU_031603_0_1_1"/>
<dbReference type="SUPFAM" id="SSF51445">
    <property type="entry name" value="(Trans)glycosidases"/>
    <property type="match status" value="1"/>
</dbReference>
<comment type="catalytic activity">
    <reaction evidence="1">
        <text>Random hydrolysis of (1-&gt;4)-beta-D-mannosidic linkages in mannans, galactomannans and glucomannans.</text>
        <dbReference type="EC" id="3.2.1.78"/>
    </reaction>
</comment>
<gene>
    <name evidence="7" type="ORF">POPTR_019G070200</name>
</gene>
<dbReference type="Proteomes" id="UP000006729">
    <property type="component" value="Chromosome 19"/>
</dbReference>
<evidence type="ECO:0000313" key="7">
    <source>
        <dbReference type="EMBL" id="PNS90910.1"/>
    </source>
</evidence>
<dbReference type="InterPro" id="IPR001547">
    <property type="entry name" value="Glyco_hydro_5"/>
</dbReference>
<evidence type="ECO:0000256" key="5">
    <source>
        <dbReference type="ARBA" id="ARBA00023295"/>
    </source>
</evidence>
<evidence type="ECO:0000256" key="2">
    <source>
        <dbReference type="ARBA" id="ARBA00005641"/>
    </source>
</evidence>
<protein>
    <recommendedName>
        <fullName evidence="3">mannan endo-1,4-beta-mannosidase</fullName>
        <ecNumber evidence="3">3.2.1.78</ecNumber>
    </recommendedName>
</protein>
<proteinExistence type="inferred from homology"/>
<dbReference type="EC" id="3.2.1.78" evidence="3"/>
<dbReference type="STRING" id="3694.U5FG43"/>
<dbReference type="FunFam" id="3.20.20.80:FF:000313">
    <property type="entry name" value="Uncharacterized protein"/>
    <property type="match status" value="1"/>
</dbReference>
<keyword evidence="8" id="KW-1185">Reference proteome</keyword>
<evidence type="ECO:0000256" key="4">
    <source>
        <dbReference type="ARBA" id="ARBA00022801"/>
    </source>
</evidence>
<dbReference type="InterPro" id="IPR045053">
    <property type="entry name" value="MAN-like"/>
</dbReference>
<comment type="similarity">
    <text evidence="2">Belongs to the glycosyl hydrolase 5 (cellulase A) family.</text>
</comment>
<dbReference type="InParanoid" id="U5FG43"/>
<dbReference type="InterPro" id="IPR017853">
    <property type="entry name" value="GH"/>
</dbReference>
<dbReference type="eggNOG" id="ENOG502QTAQ">
    <property type="taxonomic scope" value="Eukaryota"/>
</dbReference>
<sequence length="276" mass="31501">MMNVAAPPSQRYKVSNVFHEATAASLTGLDFVIFEARKYIICFILTLSNNYHDFGGRPQYVNWARAAGVPINKDDDFYTNAVVKGYCKNHVKGWVQEMAPFVKSINTKHLLSVGMKGFYGDSIPNRKHRFYYLRRHVAKIINMVLFYQIYRVSGQNDNAQMEFMQRWMSSHWTDSKTILKKPLVFAEFGKSNKDPGYTTSVRDSFLNTVHTSIYNSARNGGTIGGGFVWQILAEGMDSYYDGYEIVLSQNPSTSSVIAQQSNKMMTFEHIEKANLK</sequence>
<feature type="domain" description="Glycoside hydrolase family 5" evidence="6">
    <location>
        <begin position="89"/>
        <end position="229"/>
    </location>
</feature>
<organism evidence="7 8">
    <name type="scientific">Populus trichocarpa</name>
    <name type="common">Western balsam poplar</name>
    <name type="synonym">Populus balsamifera subsp. trichocarpa</name>
    <dbReference type="NCBI Taxonomy" id="3694"/>
    <lineage>
        <taxon>Eukaryota</taxon>
        <taxon>Viridiplantae</taxon>
        <taxon>Streptophyta</taxon>
        <taxon>Embryophyta</taxon>
        <taxon>Tracheophyta</taxon>
        <taxon>Spermatophyta</taxon>
        <taxon>Magnoliopsida</taxon>
        <taxon>eudicotyledons</taxon>
        <taxon>Gunneridae</taxon>
        <taxon>Pentapetalae</taxon>
        <taxon>rosids</taxon>
        <taxon>fabids</taxon>
        <taxon>Malpighiales</taxon>
        <taxon>Salicaceae</taxon>
        <taxon>Saliceae</taxon>
        <taxon>Populus</taxon>
    </lineage>
</organism>
<accession>U5FG43</accession>
<dbReference type="PANTHER" id="PTHR31451:SF53">
    <property type="entry name" value="MANNAN ENDO-1,4-BETA-MANNOSIDASE"/>
    <property type="match status" value="1"/>
</dbReference>
<dbReference type="GO" id="GO:0016985">
    <property type="term" value="F:mannan endo-1,4-beta-mannosidase activity"/>
    <property type="evidence" value="ECO:0000318"/>
    <property type="project" value="GO_Central"/>
</dbReference>
<evidence type="ECO:0000313" key="8">
    <source>
        <dbReference type="Proteomes" id="UP000006729"/>
    </source>
</evidence>
<evidence type="ECO:0000256" key="1">
    <source>
        <dbReference type="ARBA" id="ARBA00001678"/>
    </source>
</evidence>
<evidence type="ECO:0000259" key="6">
    <source>
        <dbReference type="Pfam" id="PF26410"/>
    </source>
</evidence>